<dbReference type="OrthoDB" id="9811632at2"/>
<proteinExistence type="predicted"/>
<keyword evidence="2" id="KW-1185">Reference proteome</keyword>
<accession>A0A345ZAQ6</accession>
<dbReference type="KEGG" id="cdes:C0J27_01230"/>
<dbReference type="AlphaFoldDB" id="A0A345ZAQ6"/>
<dbReference type="EMBL" id="CP025544">
    <property type="protein sequence ID" value="AXK60373.1"/>
    <property type="molecule type" value="Genomic_DNA"/>
</dbReference>
<gene>
    <name evidence="1" type="ORF">C0J27_01230</name>
</gene>
<evidence type="ECO:0000313" key="2">
    <source>
        <dbReference type="Proteomes" id="UP000254834"/>
    </source>
</evidence>
<organism evidence="1 2">
    <name type="scientific">Candidatus Chromulinivorax destructor</name>
    <dbReference type="NCBI Taxonomy" id="2066483"/>
    <lineage>
        <taxon>Bacteria</taxon>
        <taxon>Candidatus Babelota</taxon>
        <taxon>Candidatus Babeliae</taxon>
        <taxon>Candidatus Babeliales</taxon>
        <taxon>Candidatus Chromulinivoraceae</taxon>
        <taxon>Candidatus Chromulinivorax</taxon>
    </lineage>
</organism>
<protein>
    <submittedName>
        <fullName evidence="1">Uncharacterized protein</fullName>
    </submittedName>
</protein>
<sequence>MVFFNRYTRFFLLLCMSLWQYVQPMLGSMLIEPQTITYYLYIEDFAVSFIQIPTSNVSGSSTTIASSYLAGRAQIYDANNIPVGTCSASFLNMQTADGIFTDISNYLVADSGLIVTWFTPTTLINLELDSIINSMVTDCTVVATTKVGVNPFFNQTFNLIVSSDDSKIYFKFTRTGMIF</sequence>
<name>A0A345ZAQ6_9BACT</name>
<dbReference type="RefSeq" id="WP_115585388.1">
    <property type="nucleotide sequence ID" value="NZ_CP025544.1"/>
</dbReference>
<dbReference type="Proteomes" id="UP000254834">
    <property type="component" value="Chromosome"/>
</dbReference>
<reference evidence="1 2" key="1">
    <citation type="submission" date="2017-12" db="EMBL/GenBank/DDBJ databases">
        <title>Chromulinavorax destructans is a abundant pathogen of dominant heterotrophic picoflagllates.</title>
        <authorList>
            <person name="Deeg C.M."/>
            <person name="Zimmer M."/>
            <person name="Suttle C.A."/>
        </authorList>
    </citation>
    <scope>NUCLEOTIDE SEQUENCE [LARGE SCALE GENOMIC DNA]</scope>
    <source>
        <strain evidence="1 2">SeV1</strain>
    </source>
</reference>
<evidence type="ECO:0000313" key="1">
    <source>
        <dbReference type="EMBL" id="AXK60373.1"/>
    </source>
</evidence>